<dbReference type="STRING" id="1434701.SAMN05443634_107167"/>
<gene>
    <name evidence="5" type="ORF">GCM10010984_01210</name>
    <name evidence="6" type="ORF">SAMN05443634_107167</name>
</gene>
<dbReference type="PANTHER" id="PTHR43284">
    <property type="entry name" value="ASPARAGINE SYNTHETASE (GLUTAMINE-HYDROLYZING)"/>
    <property type="match status" value="1"/>
</dbReference>
<dbReference type="RefSeq" id="WP_072932324.1">
    <property type="nucleotide sequence ID" value="NZ_BMFL01000001.1"/>
</dbReference>
<dbReference type="InterPro" id="IPR029055">
    <property type="entry name" value="Ntn_hydrolases_N"/>
</dbReference>
<comment type="pathway">
    <text evidence="1">Amino-acid biosynthesis; L-asparagine biosynthesis; L-asparagine from L-aspartate (L-Gln route): step 1/1.</text>
</comment>
<comment type="catalytic activity">
    <reaction evidence="3">
        <text>L-aspartate + L-glutamine + ATP + H2O = L-asparagine + L-glutamate + AMP + diphosphate + H(+)</text>
        <dbReference type="Rhea" id="RHEA:12228"/>
        <dbReference type="ChEBI" id="CHEBI:15377"/>
        <dbReference type="ChEBI" id="CHEBI:15378"/>
        <dbReference type="ChEBI" id="CHEBI:29985"/>
        <dbReference type="ChEBI" id="CHEBI:29991"/>
        <dbReference type="ChEBI" id="CHEBI:30616"/>
        <dbReference type="ChEBI" id="CHEBI:33019"/>
        <dbReference type="ChEBI" id="CHEBI:58048"/>
        <dbReference type="ChEBI" id="CHEBI:58359"/>
        <dbReference type="ChEBI" id="CHEBI:456215"/>
        <dbReference type="EC" id="6.3.5.4"/>
    </reaction>
</comment>
<dbReference type="InterPro" id="IPR014729">
    <property type="entry name" value="Rossmann-like_a/b/a_fold"/>
</dbReference>
<dbReference type="EC" id="6.3.5.4" evidence="2"/>
<dbReference type="SUPFAM" id="SSF56235">
    <property type="entry name" value="N-terminal nucleophile aminohydrolases (Ntn hydrolases)"/>
    <property type="match status" value="1"/>
</dbReference>
<evidence type="ECO:0000256" key="2">
    <source>
        <dbReference type="ARBA" id="ARBA00012737"/>
    </source>
</evidence>
<evidence type="ECO:0000256" key="3">
    <source>
        <dbReference type="ARBA" id="ARBA00048741"/>
    </source>
</evidence>
<dbReference type="Proteomes" id="UP000184120">
    <property type="component" value="Unassembled WGS sequence"/>
</dbReference>
<dbReference type="SUPFAM" id="SSF52402">
    <property type="entry name" value="Adenine nucleotide alpha hydrolases-like"/>
    <property type="match status" value="1"/>
</dbReference>
<evidence type="ECO:0000256" key="1">
    <source>
        <dbReference type="ARBA" id="ARBA00005187"/>
    </source>
</evidence>
<dbReference type="GO" id="GO:0006529">
    <property type="term" value="P:asparagine biosynthetic process"/>
    <property type="evidence" value="ECO:0007669"/>
    <property type="project" value="InterPro"/>
</dbReference>
<name>A0A1M6Z4K5_9FLAO</name>
<accession>A0A1M6Z4K5</accession>
<evidence type="ECO:0000259" key="4">
    <source>
        <dbReference type="Pfam" id="PF00733"/>
    </source>
</evidence>
<evidence type="ECO:0000313" key="7">
    <source>
        <dbReference type="Proteomes" id="UP000184120"/>
    </source>
</evidence>
<dbReference type="EMBL" id="BMFL01000001">
    <property type="protein sequence ID" value="GGE87183.1"/>
    <property type="molecule type" value="Genomic_DNA"/>
</dbReference>
<evidence type="ECO:0000313" key="6">
    <source>
        <dbReference type="EMBL" id="SHL25466.1"/>
    </source>
</evidence>
<sequence length="537" mass="63070">MKGFNLNILNGQLNYNLYLKEDHFDNFSYDSDDVLIVIEGVLLNLKSSQIFSKYKEEGTSFFKNLEGEFVGFIVDKIKSKIYCFTNFTATRKLFYTKINSTIYVDTDLFRLSRTLQENSTPFSIDEDSMYSILVFGNTLENNTSIKEVKKLCNAEYIDIDVLNTNYYLKSYQTNFDQFKGTKKEAIEQIDDFFNHAVKLEFEKDKEINKDSFALLSGGLDSRMTVLAALENQYNIDEVFCFSQKDYFDERIAKRIAKDYQLPFHFVKLNGGEYITKVDEITKISNGLINYYGGIHVNFAYKHIDKNKFGLVHSGQLGDGILGMFNIHPIKHPVTKRKIVTNERLFKFTEDFFNKIIASYDSEELFLTRNVGYNRAVMGSYLAEKFSYQTSPFMHSDFLKFTQSLPEEWKFNQQLYIEWINEKHKKATNYIWERTLLKPTNNSNTIIGDKFVKRGYNIFMKKILKNFEKSDMTAYEYYYQKNLELKAELQIYFDENINLVESFELKNNLILQFKQGNFNEKSAVLTVLSTLKQIYINE</sequence>
<dbReference type="EMBL" id="FRBH01000007">
    <property type="protein sequence ID" value="SHL25466.1"/>
    <property type="molecule type" value="Genomic_DNA"/>
</dbReference>
<dbReference type="AlphaFoldDB" id="A0A1M6Z4K5"/>
<dbReference type="GO" id="GO:0004066">
    <property type="term" value="F:asparagine synthase (glutamine-hydrolyzing) activity"/>
    <property type="evidence" value="ECO:0007669"/>
    <property type="project" value="UniProtKB-EC"/>
</dbReference>
<protein>
    <recommendedName>
        <fullName evidence="2">asparagine synthase (glutamine-hydrolyzing)</fullName>
        <ecNumber evidence="2">6.3.5.4</ecNumber>
    </recommendedName>
</protein>
<feature type="domain" description="Asparagine synthetase" evidence="4">
    <location>
        <begin position="190"/>
        <end position="327"/>
    </location>
</feature>
<dbReference type="OrthoDB" id="1551487at2"/>
<dbReference type="InterPro" id="IPR051786">
    <property type="entry name" value="ASN_synthetase/amidase"/>
</dbReference>
<dbReference type="PANTHER" id="PTHR43284:SF1">
    <property type="entry name" value="ASPARAGINE SYNTHETASE"/>
    <property type="match status" value="1"/>
</dbReference>
<proteinExistence type="predicted"/>
<keyword evidence="8" id="KW-1185">Reference proteome</keyword>
<organism evidence="6 7">
    <name type="scientific">Chishuiella changwenlii</name>
    <dbReference type="NCBI Taxonomy" id="1434701"/>
    <lineage>
        <taxon>Bacteria</taxon>
        <taxon>Pseudomonadati</taxon>
        <taxon>Bacteroidota</taxon>
        <taxon>Flavobacteriia</taxon>
        <taxon>Flavobacteriales</taxon>
        <taxon>Weeksellaceae</taxon>
        <taxon>Chishuiella</taxon>
    </lineage>
</organism>
<dbReference type="Pfam" id="PF00733">
    <property type="entry name" value="Asn_synthase"/>
    <property type="match status" value="1"/>
</dbReference>
<evidence type="ECO:0000313" key="8">
    <source>
        <dbReference type="Proteomes" id="UP000650994"/>
    </source>
</evidence>
<dbReference type="Proteomes" id="UP000650994">
    <property type="component" value="Unassembled WGS sequence"/>
</dbReference>
<dbReference type="Gene3D" id="3.40.50.620">
    <property type="entry name" value="HUPs"/>
    <property type="match status" value="1"/>
</dbReference>
<reference evidence="7" key="2">
    <citation type="submission" date="2016-11" db="EMBL/GenBank/DDBJ databases">
        <authorList>
            <person name="Varghese N."/>
            <person name="Submissions S."/>
        </authorList>
    </citation>
    <scope>NUCLEOTIDE SEQUENCE [LARGE SCALE GENOMIC DNA]</scope>
    <source>
        <strain evidence="7">DSM 27989</strain>
    </source>
</reference>
<reference evidence="6" key="3">
    <citation type="submission" date="2016-11" db="EMBL/GenBank/DDBJ databases">
        <authorList>
            <person name="Jaros S."/>
            <person name="Januszkiewicz K."/>
            <person name="Wedrychowicz H."/>
        </authorList>
    </citation>
    <scope>NUCLEOTIDE SEQUENCE [LARGE SCALE GENOMIC DNA]</scope>
    <source>
        <strain evidence="6">DSM 27989</strain>
    </source>
</reference>
<evidence type="ECO:0000313" key="5">
    <source>
        <dbReference type="EMBL" id="GGE87183.1"/>
    </source>
</evidence>
<reference evidence="5" key="5">
    <citation type="submission" date="2024-05" db="EMBL/GenBank/DDBJ databases">
        <authorList>
            <person name="Sun Q."/>
            <person name="Zhou Y."/>
        </authorList>
    </citation>
    <scope>NUCLEOTIDE SEQUENCE</scope>
    <source>
        <strain evidence="5">CGMCC 1.12707</strain>
    </source>
</reference>
<reference evidence="8" key="4">
    <citation type="journal article" date="2019" name="Int. J. Syst. Evol. Microbiol.">
        <title>The Global Catalogue of Microorganisms (GCM) 10K type strain sequencing project: providing services to taxonomists for standard genome sequencing and annotation.</title>
        <authorList>
            <consortium name="The Broad Institute Genomics Platform"/>
            <consortium name="The Broad Institute Genome Sequencing Center for Infectious Disease"/>
            <person name="Wu L."/>
            <person name="Ma J."/>
        </authorList>
    </citation>
    <scope>NUCLEOTIDE SEQUENCE [LARGE SCALE GENOMIC DNA]</scope>
    <source>
        <strain evidence="8">CGMCC 1.12707</strain>
    </source>
</reference>
<reference evidence="5" key="1">
    <citation type="journal article" date="2014" name="Int. J. Syst. Evol. Microbiol.">
        <title>Complete genome of a new Firmicutes species belonging to the dominant human colonic microbiota ('Ruminococcus bicirculans') reveals two chromosomes and a selective capacity to utilize plant glucans.</title>
        <authorList>
            <consortium name="NISC Comparative Sequencing Program"/>
            <person name="Wegmann U."/>
            <person name="Louis P."/>
            <person name="Goesmann A."/>
            <person name="Henrissat B."/>
            <person name="Duncan S.H."/>
            <person name="Flint H.J."/>
        </authorList>
    </citation>
    <scope>NUCLEOTIDE SEQUENCE</scope>
    <source>
        <strain evidence="5">CGMCC 1.12707</strain>
    </source>
</reference>
<dbReference type="InterPro" id="IPR001962">
    <property type="entry name" value="Asn_synthase"/>
</dbReference>